<comment type="caution">
    <text evidence="12">The sequence shown here is derived from an EMBL/GenBank/DDBJ whole genome shotgun (WGS) entry which is preliminary data.</text>
</comment>
<comment type="cofactor">
    <cofactor evidence="1">
        <name>heme b</name>
        <dbReference type="ChEBI" id="CHEBI:60344"/>
    </cofactor>
</comment>
<evidence type="ECO:0000256" key="9">
    <source>
        <dbReference type="SAM" id="MobiDB-lite"/>
    </source>
</evidence>
<proteinExistence type="inferred from homology"/>
<evidence type="ECO:0000256" key="6">
    <source>
        <dbReference type="ARBA" id="ARBA00023002"/>
    </source>
</evidence>
<keyword evidence="13" id="KW-1185">Reference proteome</keyword>
<dbReference type="NCBIfam" id="TIGR01413">
    <property type="entry name" value="Dyp_perox_fam"/>
    <property type="match status" value="1"/>
</dbReference>
<dbReference type="Pfam" id="PF04261">
    <property type="entry name" value="Dyp_perox_N"/>
    <property type="match status" value="1"/>
</dbReference>
<protein>
    <submittedName>
        <fullName evidence="12">Iron-dependent peroxidase</fullName>
    </submittedName>
</protein>
<evidence type="ECO:0000256" key="7">
    <source>
        <dbReference type="ARBA" id="ARBA00023004"/>
    </source>
</evidence>
<dbReference type="PROSITE" id="PS51404">
    <property type="entry name" value="DYP_PEROXIDASE"/>
    <property type="match status" value="1"/>
</dbReference>
<dbReference type="SUPFAM" id="SSF54909">
    <property type="entry name" value="Dimeric alpha+beta barrel"/>
    <property type="match status" value="1"/>
</dbReference>
<evidence type="ECO:0000256" key="8">
    <source>
        <dbReference type="ARBA" id="ARBA00025737"/>
    </source>
</evidence>
<evidence type="ECO:0000259" key="11">
    <source>
        <dbReference type="Pfam" id="PF20628"/>
    </source>
</evidence>
<dbReference type="PANTHER" id="PTHR30521:SF4">
    <property type="entry name" value="DEFERROCHELATASE"/>
    <property type="match status" value="1"/>
</dbReference>
<evidence type="ECO:0000256" key="3">
    <source>
        <dbReference type="ARBA" id="ARBA00022617"/>
    </source>
</evidence>
<evidence type="ECO:0000256" key="2">
    <source>
        <dbReference type="ARBA" id="ARBA00022559"/>
    </source>
</evidence>
<dbReference type="InterPro" id="IPR011008">
    <property type="entry name" value="Dimeric_a/b-barrel"/>
</dbReference>
<name>A0ABQ2ETW4_9ACTN</name>
<dbReference type="InterPro" id="IPR048327">
    <property type="entry name" value="Dyp_perox_N"/>
</dbReference>
<dbReference type="PANTHER" id="PTHR30521">
    <property type="entry name" value="DEFERROCHELATASE/PEROXIDASE"/>
    <property type="match status" value="1"/>
</dbReference>
<keyword evidence="6" id="KW-0560">Oxidoreductase</keyword>
<dbReference type="InterPro" id="IPR048328">
    <property type="entry name" value="Dyp_perox_C"/>
</dbReference>
<dbReference type="GO" id="GO:0004601">
    <property type="term" value="F:peroxidase activity"/>
    <property type="evidence" value="ECO:0007669"/>
    <property type="project" value="UniProtKB-KW"/>
</dbReference>
<evidence type="ECO:0000256" key="5">
    <source>
        <dbReference type="ARBA" id="ARBA00022729"/>
    </source>
</evidence>
<evidence type="ECO:0000256" key="1">
    <source>
        <dbReference type="ARBA" id="ARBA00001970"/>
    </source>
</evidence>
<dbReference type="EMBL" id="BMMV01000031">
    <property type="protein sequence ID" value="GGK25398.1"/>
    <property type="molecule type" value="Genomic_DNA"/>
</dbReference>
<feature type="compositionally biased region" description="Basic and acidic residues" evidence="9">
    <location>
        <begin position="10"/>
        <end position="19"/>
    </location>
</feature>
<keyword evidence="3" id="KW-0349">Heme</keyword>
<evidence type="ECO:0000313" key="13">
    <source>
        <dbReference type="Proteomes" id="UP000660265"/>
    </source>
</evidence>
<evidence type="ECO:0000256" key="4">
    <source>
        <dbReference type="ARBA" id="ARBA00022723"/>
    </source>
</evidence>
<keyword evidence="4" id="KW-0479">Metal-binding</keyword>
<feature type="domain" description="Dyp-type peroxidase N-terminal" evidence="10">
    <location>
        <begin position="77"/>
        <end position="155"/>
    </location>
</feature>
<feature type="region of interest" description="Disordered" evidence="9">
    <location>
        <begin position="1"/>
        <end position="23"/>
    </location>
</feature>
<reference evidence="13" key="1">
    <citation type="journal article" date="2019" name="Int. J. Syst. Evol. Microbiol.">
        <title>The Global Catalogue of Microorganisms (GCM) 10K type strain sequencing project: providing services to taxonomists for standard genome sequencing and annotation.</title>
        <authorList>
            <consortium name="The Broad Institute Genomics Platform"/>
            <consortium name="The Broad Institute Genome Sequencing Center for Infectious Disease"/>
            <person name="Wu L."/>
            <person name="Ma J."/>
        </authorList>
    </citation>
    <scope>NUCLEOTIDE SEQUENCE [LARGE SCALE GENOMIC DNA]</scope>
    <source>
        <strain evidence="13">CGMCC 4.7275</strain>
    </source>
</reference>
<gene>
    <name evidence="12" type="ORF">GCM10011583_66740</name>
</gene>
<dbReference type="Pfam" id="PF20628">
    <property type="entry name" value="Dyp_perox_C"/>
    <property type="match status" value="1"/>
</dbReference>
<dbReference type="InterPro" id="IPR006314">
    <property type="entry name" value="Dyp_peroxidase"/>
</dbReference>
<feature type="domain" description="Dyp-type peroxidase C-terminal" evidence="11">
    <location>
        <begin position="168"/>
        <end position="337"/>
    </location>
</feature>
<keyword evidence="2 12" id="KW-0575">Peroxidase</keyword>
<evidence type="ECO:0000259" key="10">
    <source>
        <dbReference type="Pfam" id="PF04261"/>
    </source>
</evidence>
<comment type="similarity">
    <text evidence="8">Belongs to the DyP-type peroxidase family.</text>
</comment>
<evidence type="ECO:0000313" key="12">
    <source>
        <dbReference type="EMBL" id="GGK25398.1"/>
    </source>
</evidence>
<keyword evidence="5" id="KW-0732">Signal</keyword>
<accession>A0ABQ2ETW4</accession>
<keyword evidence="7" id="KW-0408">Iron</keyword>
<sequence>MGAGAAAVRLGDRVSETGERSGAVADTVSAPVLGAHQPESRAGVFVLDRDQSEGEVGRAVRALVEGARSDDGGDTLVAFGLGTSLFEGAGSRAPRQLRVMPSFAGDLLDPAQSHGDLLVRVAGEDAAAVRKAVADVKAVATEVGWTVRWGIDGFRADNRVEESRALARNPFHFTEGFGNPETEREVADRALVREGQGEPAWAVGGSYQVVRVIRFATELWDKDSVPEQERIMGRRRDGKWLDGASVGEEPNFAADPKGRQTPLDSHVRLAAPDRRNPPPIVRRSYSYDRGDGDAGIIFNCYQRDLAKGFEAVQKRLEGEALAKYVLTTGGGYFFVPPPGDAWIDALG</sequence>
<dbReference type="Proteomes" id="UP000660265">
    <property type="component" value="Unassembled WGS sequence"/>
</dbReference>
<organism evidence="12 13">
    <name type="scientific">Streptomyces camponoticapitis</name>
    <dbReference type="NCBI Taxonomy" id="1616125"/>
    <lineage>
        <taxon>Bacteria</taxon>
        <taxon>Bacillati</taxon>
        <taxon>Actinomycetota</taxon>
        <taxon>Actinomycetes</taxon>
        <taxon>Kitasatosporales</taxon>
        <taxon>Streptomycetaceae</taxon>
        <taxon>Streptomyces</taxon>
    </lineage>
</organism>